<proteinExistence type="inferred from homology"/>
<dbReference type="SUPFAM" id="SSF55931">
    <property type="entry name" value="Glutamine synthetase/guanido kinase"/>
    <property type="match status" value="1"/>
</dbReference>
<comment type="catalytic activity">
    <reaction evidence="4 5">
        <text>L-cysteine + L-glutamate + ATP = gamma-L-glutamyl-L-cysteine + ADP + phosphate + H(+)</text>
        <dbReference type="Rhea" id="RHEA:13285"/>
        <dbReference type="ChEBI" id="CHEBI:15378"/>
        <dbReference type="ChEBI" id="CHEBI:29985"/>
        <dbReference type="ChEBI" id="CHEBI:30616"/>
        <dbReference type="ChEBI" id="CHEBI:35235"/>
        <dbReference type="ChEBI" id="CHEBI:43474"/>
        <dbReference type="ChEBI" id="CHEBI:58173"/>
        <dbReference type="ChEBI" id="CHEBI:456216"/>
        <dbReference type="EC" id="6.3.2.2"/>
    </reaction>
</comment>
<evidence type="ECO:0000256" key="1">
    <source>
        <dbReference type="ARBA" id="ARBA00022598"/>
    </source>
</evidence>
<dbReference type="Pfam" id="PF04107">
    <property type="entry name" value="GCS2"/>
    <property type="match status" value="1"/>
</dbReference>
<dbReference type="InterPro" id="IPR006336">
    <property type="entry name" value="GCS2"/>
</dbReference>
<comment type="similarity">
    <text evidence="5">Belongs to the glutamate--cysteine ligase type 2 family. YbdK subfamily.</text>
</comment>
<reference evidence="6" key="1">
    <citation type="submission" date="2020-08" db="EMBL/GenBank/DDBJ databases">
        <title>A bifunctional nitrone conjugated secondary metabolite targeting the ribosome.</title>
        <authorList>
            <person name="Limbrick E.M."/>
            <person name="Graf M."/>
            <person name="Derewacz D.K."/>
            <person name="Nguyen F."/>
            <person name="Spraggins J.M."/>
            <person name="Wieland M."/>
            <person name="Ynigez-Gutierrez A.E."/>
            <person name="Reisman B.J."/>
            <person name="Zinshteyn B."/>
            <person name="McCulloch K."/>
            <person name="Iverson T.M."/>
            <person name="Green R."/>
            <person name="Wilson D.N."/>
            <person name="Bachmann B.O."/>
        </authorList>
    </citation>
    <scope>NUCLEOTIDE SEQUENCE</scope>
    <source>
        <strain evidence="6">Africana</strain>
    </source>
</reference>
<keyword evidence="3 5" id="KW-0067">ATP-binding</keyword>
<keyword evidence="1 5" id="KW-0436">Ligase</keyword>
<dbReference type="GO" id="GO:0004357">
    <property type="term" value="F:glutamate-cysteine ligase activity"/>
    <property type="evidence" value="ECO:0007669"/>
    <property type="project" value="UniProtKB-EC"/>
</dbReference>
<keyword evidence="2 5" id="KW-0547">Nucleotide-binding</keyword>
<comment type="function">
    <text evidence="5">ATP-dependent carboxylate-amine ligase which exhibits weak glutamate--cysteine ligase activity.</text>
</comment>
<dbReference type="EMBL" id="CP058905">
    <property type="protein sequence ID" value="QLJ96337.1"/>
    <property type="molecule type" value="Genomic_DNA"/>
</dbReference>
<dbReference type="NCBIfam" id="TIGR02050">
    <property type="entry name" value="gshA_cyan_rel"/>
    <property type="match status" value="1"/>
</dbReference>
<dbReference type="EC" id="6.3.2.2" evidence="5"/>
<evidence type="ECO:0000256" key="3">
    <source>
        <dbReference type="ARBA" id="ARBA00022840"/>
    </source>
</evidence>
<dbReference type="GO" id="GO:0042398">
    <property type="term" value="P:modified amino acid biosynthetic process"/>
    <property type="evidence" value="ECO:0007669"/>
    <property type="project" value="InterPro"/>
</dbReference>
<accession>A0A7D5YA59</accession>
<dbReference type="Gene3D" id="3.30.590.20">
    <property type="match status" value="1"/>
</dbReference>
<dbReference type="InterPro" id="IPR011793">
    <property type="entry name" value="YbdK"/>
</dbReference>
<evidence type="ECO:0000313" key="6">
    <source>
        <dbReference type="EMBL" id="QLJ96337.1"/>
    </source>
</evidence>
<dbReference type="NCBIfam" id="NF010041">
    <property type="entry name" value="PRK13517.1-1"/>
    <property type="match status" value="1"/>
</dbReference>
<dbReference type="PANTHER" id="PTHR36510:SF1">
    <property type="entry name" value="GLUTAMATE--CYSTEINE LIGASE 2-RELATED"/>
    <property type="match status" value="1"/>
</dbReference>
<name>A0A7D5YA59_9ACTN</name>
<organism evidence="6">
    <name type="scientific">Micromonospora carbonacea</name>
    <dbReference type="NCBI Taxonomy" id="47853"/>
    <lineage>
        <taxon>Bacteria</taxon>
        <taxon>Bacillati</taxon>
        <taxon>Actinomycetota</taxon>
        <taxon>Actinomycetes</taxon>
        <taxon>Micromonosporales</taxon>
        <taxon>Micromonosporaceae</taxon>
        <taxon>Micromonospora</taxon>
    </lineage>
</organism>
<gene>
    <name evidence="6" type="ORF">HZU44_15205</name>
</gene>
<sequence length="372" mass="40139">MTPTTRPPTSPPRFGVEEEFLVVDAVTRAPAPRAAEVVAAASASLGDRVSGEITTLQLETRTDACGTLGELADQLDEARKVVADCARAAGLRVVATGTAPVAGAVPPPMTVGPRQSRGTETYRGLHDELALCALHVHVEMPDRQRAVLVGNHLRPYLPLLLTLTANSPYWDDRDSGYASWRTTVWGRWPVAGPPPVFDSAEHYDEVVRRLLDAGALVDRATIFWDVRPSERHPTLEVRVADSAVTAEDSARYAALVRALVVHLAAVMDAGEPAPHVAGELLRVGYWRAARDGLDGEGLDPRTGRLRPAAELARHLLDTVEPVLRAHGDYDPVAQWLERLGTDGTGARHQRAVVRRGGTLTDVVDHLAERTAG</sequence>
<dbReference type="AlphaFoldDB" id="A0A7D5YA59"/>
<evidence type="ECO:0000256" key="2">
    <source>
        <dbReference type="ARBA" id="ARBA00022741"/>
    </source>
</evidence>
<protein>
    <recommendedName>
        <fullName evidence="5">Putative glutamate--cysteine ligase 2</fullName>
        <ecNumber evidence="5">6.3.2.2</ecNumber>
    </recommendedName>
    <alternativeName>
        <fullName evidence="5">Gamma-glutamylcysteine synthetase 2</fullName>
        <shortName evidence="5">GCS 2</shortName>
        <shortName evidence="5">Gamma-GCS 2</shortName>
    </alternativeName>
</protein>
<evidence type="ECO:0000256" key="4">
    <source>
        <dbReference type="ARBA" id="ARBA00048819"/>
    </source>
</evidence>
<dbReference type="InterPro" id="IPR050141">
    <property type="entry name" value="GCL_type2/YbdK_subfam"/>
</dbReference>
<dbReference type="HAMAP" id="MF_01609">
    <property type="entry name" value="Glu_cys_ligase_2"/>
    <property type="match status" value="1"/>
</dbReference>
<dbReference type="PANTHER" id="PTHR36510">
    <property type="entry name" value="GLUTAMATE--CYSTEINE LIGASE 2-RELATED"/>
    <property type="match status" value="1"/>
</dbReference>
<dbReference type="InterPro" id="IPR014746">
    <property type="entry name" value="Gln_synth/guanido_kin_cat_dom"/>
</dbReference>
<dbReference type="GO" id="GO:0005524">
    <property type="term" value="F:ATP binding"/>
    <property type="evidence" value="ECO:0007669"/>
    <property type="project" value="UniProtKB-KW"/>
</dbReference>
<evidence type="ECO:0000256" key="5">
    <source>
        <dbReference type="HAMAP-Rule" id="MF_01609"/>
    </source>
</evidence>